<keyword evidence="14" id="KW-1185">Reference proteome</keyword>
<dbReference type="PROSITE" id="PS51195">
    <property type="entry name" value="Q_MOTIF"/>
    <property type="match status" value="1"/>
</dbReference>
<evidence type="ECO:0000256" key="3">
    <source>
        <dbReference type="ARBA" id="ARBA00022801"/>
    </source>
</evidence>
<evidence type="ECO:0000256" key="1">
    <source>
        <dbReference type="ARBA" id="ARBA00012552"/>
    </source>
</evidence>
<keyword evidence="5 8" id="KW-0067">ATP-binding</keyword>
<dbReference type="SMART" id="SM00487">
    <property type="entry name" value="DEXDc"/>
    <property type="match status" value="1"/>
</dbReference>
<evidence type="ECO:0000256" key="6">
    <source>
        <dbReference type="ARBA" id="ARBA00047984"/>
    </source>
</evidence>
<dbReference type="InterPro" id="IPR027417">
    <property type="entry name" value="P-loop_NTPase"/>
</dbReference>
<feature type="compositionally biased region" description="Gly residues" evidence="9">
    <location>
        <begin position="84"/>
        <end position="93"/>
    </location>
</feature>
<comment type="similarity">
    <text evidence="8">Belongs to the DEAD box helicase family.</text>
</comment>
<evidence type="ECO:0000313" key="13">
    <source>
        <dbReference type="EMBL" id="EGD96684.1"/>
    </source>
</evidence>
<dbReference type="InterPro" id="IPR014001">
    <property type="entry name" value="Helicase_ATP-bd"/>
</dbReference>
<dbReference type="InterPro" id="IPR001650">
    <property type="entry name" value="Helicase_C-like"/>
</dbReference>
<proteinExistence type="inferred from homology"/>
<feature type="compositionally biased region" description="Low complexity" evidence="9">
    <location>
        <begin position="33"/>
        <end position="50"/>
    </location>
</feature>
<evidence type="ECO:0000259" key="11">
    <source>
        <dbReference type="PROSITE" id="PS51194"/>
    </source>
</evidence>
<keyword evidence="4 8" id="KW-0347">Helicase</keyword>
<evidence type="ECO:0000259" key="12">
    <source>
        <dbReference type="PROSITE" id="PS51195"/>
    </source>
</evidence>
<dbReference type="AlphaFoldDB" id="F2RZD5"/>
<evidence type="ECO:0000256" key="7">
    <source>
        <dbReference type="PROSITE-ProRule" id="PRU00552"/>
    </source>
</evidence>
<keyword evidence="3 8" id="KW-0378">Hydrolase</keyword>
<dbReference type="Gene3D" id="3.40.50.300">
    <property type="entry name" value="P-loop containing nucleotide triphosphate hydrolases"/>
    <property type="match status" value="3"/>
</dbReference>
<dbReference type="GO" id="GO:0005524">
    <property type="term" value="F:ATP binding"/>
    <property type="evidence" value="ECO:0007669"/>
    <property type="project" value="UniProtKB-KW"/>
</dbReference>
<dbReference type="SMART" id="SM00490">
    <property type="entry name" value="HELICc"/>
    <property type="match status" value="1"/>
</dbReference>
<dbReference type="EMBL" id="GG698496">
    <property type="protein sequence ID" value="EGD96684.1"/>
    <property type="molecule type" value="Genomic_DNA"/>
</dbReference>
<evidence type="ECO:0000256" key="9">
    <source>
        <dbReference type="SAM" id="MobiDB-lite"/>
    </source>
</evidence>
<dbReference type="PANTHER" id="PTHR47958">
    <property type="entry name" value="ATP-DEPENDENT RNA HELICASE DBP3"/>
    <property type="match status" value="1"/>
</dbReference>
<dbReference type="EC" id="3.6.4.13" evidence="1"/>
<reference evidence="14" key="1">
    <citation type="journal article" date="2012" name="MBio">
        <title>Comparative genome analysis of Trichophyton rubrum and related dermatophytes reveals candidate genes involved in infection.</title>
        <authorList>
            <person name="Martinez D.A."/>
            <person name="Oliver B.G."/>
            <person name="Graeser Y."/>
            <person name="Goldberg J.M."/>
            <person name="Li W."/>
            <person name="Martinez-Rossi N.M."/>
            <person name="Monod M."/>
            <person name="Shelest E."/>
            <person name="Barton R.C."/>
            <person name="Birch E."/>
            <person name="Brakhage A.A."/>
            <person name="Chen Z."/>
            <person name="Gurr S.J."/>
            <person name="Heiman D."/>
            <person name="Heitman J."/>
            <person name="Kosti I."/>
            <person name="Rossi A."/>
            <person name="Saif S."/>
            <person name="Samalova M."/>
            <person name="Saunders C.W."/>
            <person name="Shea T."/>
            <person name="Summerbell R.C."/>
            <person name="Xu J."/>
            <person name="Young S."/>
            <person name="Zeng Q."/>
            <person name="Birren B.W."/>
            <person name="Cuomo C.A."/>
            <person name="White T.C."/>
        </authorList>
    </citation>
    <scope>NUCLEOTIDE SEQUENCE [LARGE SCALE GENOMIC DNA]</scope>
    <source>
        <strain evidence="14">CBS 112818</strain>
    </source>
</reference>
<feature type="domain" description="Helicase ATP-binding" evidence="10">
    <location>
        <begin position="232"/>
        <end position="371"/>
    </location>
</feature>
<dbReference type="PROSITE" id="PS00039">
    <property type="entry name" value="DEAD_ATP_HELICASE"/>
    <property type="match status" value="1"/>
</dbReference>
<feature type="compositionally biased region" description="Gly residues" evidence="9">
    <location>
        <begin position="511"/>
        <end position="523"/>
    </location>
</feature>
<dbReference type="CDD" id="cd18787">
    <property type="entry name" value="SF2_C_DEAD"/>
    <property type="match status" value="1"/>
</dbReference>
<feature type="region of interest" description="Disordered" evidence="9">
    <location>
        <begin position="488"/>
        <end position="523"/>
    </location>
</feature>
<dbReference type="HOGENOM" id="CLU_003041_16_3_1"/>
<keyword evidence="2 8" id="KW-0547">Nucleotide-binding</keyword>
<accession>F2RZD5</accession>
<feature type="short sequence motif" description="Q motif" evidence="7">
    <location>
        <begin position="201"/>
        <end position="229"/>
    </location>
</feature>
<dbReference type="GO" id="GO:0003676">
    <property type="term" value="F:nucleic acid binding"/>
    <property type="evidence" value="ECO:0007669"/>
    <property type="project" value="InterPro"/>
</dbReference>
<feature type="domain" description="Helicase C-terminal" evidence="11">
    <location>
        <begin position="382"/>
        <end position="562"/>
    </location>
</feature>
<organism evidence="13 14">
    <name type="scientific">Trichophyton tonsurans (strain CBS 112818)</name>
    <name type="common">Scalp ringworm fungus</name>
    <dbReference type="NCBI Taxonomy" id="647933"/>
    <lineage>
        <taxon>Eukaryota</taxon>
        <taxon>Fungi</taxon>
        <taxon>Dikarya</taxon>
        <taxon>Ascomycota</taxon>
        <taxon>Pezizomycotina</taxon>
        <taxon>Eurotiomycetes</taxon>
        <taxon>Eurotiomycetidae</taxon>
        <taxon>Onygenales</taxon>
        <taxon>Arthrodermataceae</taxon>
        <taxon>Trichophyton</taxon>
    </lineage>
</organism>
<dbReference type="InterPro" id="IPR000629">
    <property type="entry name" value="RNA-helicase_DEAD-box_CS"/>
</dbReference>
<evidence type="ECO:0000256" key="8">
    <source>
        <dbReference type="RuleBase" id="RU000492"/>
    </source>
</evidence>
<evidence type="ECO:0000256" key="4">
    <source>
        <dbReference type="ARBA" id="ARBA00022806"/>
    </source>
</evidence>
<dbReference type="OrthoDB" id="196131at2759"/>
<dbReference type="PROSITE" id="PS51192">
    <property type="entry name" value="HELICASE_ATP_BIND_1"/>
    <property type="match status" value="1"/>
</dbReference>
<comment type="catalytic activity">
    <reaction evidence="6">
        <text>ATP + H2O = ADP + phosphate + H(+)</text>
        <dbReference type="Rhea" id="RHEA:13065"/>
        <dbReference type="ChEBI" id="CHEBI:15377"/>
        <dbReference type="ChEBI" id="CHEBI:15378"/>
        <dbReference type="ChEBI" id="CHEBI:30616"/>
        <dbReference type="ChEBI" id="CHEBI:43474"/>
        <dbReference type="ChEBI" id="CHEBI:456216"/>
        <dbReference type="EC" id="3.6.4.13"/>
    </reaction>
</comment>
<gene>
    <name evidence="13" type="ORF">TESG_04116</name>
</gene>
<dbReference type="GO" id="GO:0003724">
    <property type="term" value="F:RNA helicase activity"/>
    <property type="evidence" value="ECO:0007669"/>
    <property type="project" value="UniProtKB-EC"/>
</dbReference>
<name>F2RZD5_TRIT1</name>
<dbReference type="InterPro" id="IPR011545">
    <property type="entry name" value="DEAD/DEAH_box_helicase_dom"/>
</dbReference>
<dbReference type="Pfam" id="PF00270">
    <property type="entry name" value="DEAD"/>
    <property type="match status" value="2"/>
</dbReference>
<sequence length="582" mass="61482">MADNLKIGNLSLNDSQHAPNQTGRSAYIPPHLRGQARQAAAAESAAGASAVDGPDGPAPGQNGRPAGMNASAWAPGAPNNAPGWGAGDYGPRGGPAVNGNSGWGQPAGSRRTFDPHAYGHPGHQGQQGGNYGGGSGGAARGSGDGQWRDGKHIPGPSNARLERELFGVPNDPSKQHTGINFANYDDIPVEASGQNVPEPVSTFTNPPLDDHLISNIKLASYKVPTPVQKYSIPIVMGGRDLMACAQTGSGKTGGFLFPILSQAFQNGPSPAPTQQGGQFSYGRQRKAYPTSLILAPTRELRGRISLCNIKYLVLDEADRMLDMGFEPQIRRIVEGEDMPPVAGRQTLMFSATFPRDIQMLARDFLKDYVFLSVGRVGSTSENITQKVEYVEDNDKRSVLLDILHTHGAGLTLIFVETKRMADSLSEFLINQHFPATAIHGDRTQRERERALEYFRNGRCPILVATAVAARGLDIPNVTHVNIAREGSGYGGRGGRGRGRGYTDTNRDIHSKGGGMGGPPSYGGSGTTLLPKATVAVVETMAVVHMVAATEVVATATHPAQLAHIPGGKLLSPIATVDEASTC</sequence>
<dbReference type="GO" id="GO:0016787">
    <property type="term" value="F:hydrolase activity"/>
    <property type="evidence" value="ECO:0007669"/>
    <property type="project" value="UniProtKB-KW"/>
</dbReference>
<feature type="compositionally biased region" description="Gly residues" evidence="9">
    <location>
        <begin position="125"/>
        <end position="144"/>
    </location>
</feature>
<feature type="compositionally biased region" description="Low complexity" evidence="9">
    <location>
        <begin position="69"/>
        <end position="83"/>
    </location>
</feature>
<feature type="compositionally biased region" description="Polar residues" evidence="9">
    <location>
        <begin position="10"/>
        <end position="24"/>
    </location>
</feature>
<evidence type="ECO:0000259" key="10">
    <source>
        <dbReference type="PROSITE" id="PS51192"/>
    </source>
</evidence>
<dbReference type="Pfam" id="PF00271">
    <property type="entry name" value="Helicase_C"/>
    <property type="match status" value="1"/>
</dbReference>
<dbReference type="Proteomes" id="UP000009172">
    <property type="component" value="Unassembled WGS sequence"/>
</dbReference>
<dbReference type="InterPro" id="IPR014014">
    <property type="entry name" value="RNA_helicase_DEAD_Q_motif"/>
</dbReference>
<evidence type="ECO:0000256" key="5">
    <source>
        <dbReference type="ARBA" id="ARBA00022840"/>
    </source>
</evidence>
<dbReference type="SUPFAM" id="SSF52540">
    <property type="entry name" value="P-loop containing nucleoside triphosphate hydrolases"/>
    <property type="match status" value="2"/>
</dbReference>
<evidence type="ECO:0000256" key="2">
    <source>
        <dbReference type="ARBA" id="ARBA00022741"/>
    </source>
</evidence>
<dbReference type="PROSITE" id="PS51194">
    <property type="entry name" value="HELICASE_CTER"/>
    <property type="match status" value="1"/>
</dbReference>
<feature type="domain" description="DEAD-box RNA helicase Q" evidence="12">
    <location>
        <begin position="201"/>
        <end position="229"/>
    </location>
</feature>
<feature type="region of interest" description="Disordered" evidence="9">
    <location>
        <begin position="1"/>
        <end position="158"/>
    </location>
</feature>
<evidence type="ECO:0000313" key="14">
    <source>
        <dbReference type="Proteomes" id="UP000009172"/>
    </source>
</evidence>
<protein>
    <recommendedName>
        <fullName evidence="1">RNA helicase</fullName>
        <ecNumber evidence="1">3.6.4.13</ecNumber>
    </recommendedName>
</protein>